<evidence type="ECO:0000256" key="8">
    <source>
        <dbReference type="SAM" id="Phobius"/>
    </source>
</evidence>
<dbReference type="EMBL" id="CCSB01000002">
    <property type="protein sequence ID" value="CDZ77960.1"/>
    <property type="molecule type" value="Genomic_DNA"/>
</dbReference>
<feature type="transmembrane region" description="Helical" evidence="8">
    <location>
        <begin position="82"/>
        <end position="106"/>
    </location>
</feature>
<keyword evidence="6 8" id="KW-1133">Transmembrane helix</keyword>
<dbReference type="PANTHER" id="PTHR11384">
    <property type="entry name" value="ATP-BINDING CASSETTE, SUB-FAMILY D MEMBER"/>
    <property type="match status" value="1"/>
</dbReference>
<dbReference type="GO" id="GO:0016887">
    <property type="term" value="F:ATP hydrolysis activity"/>
    <property type="evidence" value="ECO:0007669"/>
    <property type="project" value="InterPro"/>
</dbReference>
<name>A0A078KU52_9GAMM</name>
<evidence type="ECO:0000256" key="3">
    <source>
        <dbReference type="ARBA" id="ARBA00022692"/>
    </source>
</evidence>
<dbReference type="RefSeq" id="WP_052403251.1">
    <property type="nucleotide sequence ID" value="NZ_CCVW01000002.1"/>
</dbReference>
<feature type="transmembrane region" description="Helical" evidence="8">
    <location>
        <begin position="44"/>
        <end position="70"/>
    </location>
</feature>
<dbReference type="Gene3D" id="1.20.1560.10">
    <property type="entry name" value="ABC transporter type 1, transmembrane domain"/>
    <property type="match status" value="1"/>
</dbReference>
<comment type="subcellular location">
    <subcellularLocation>
        <location evidence="1">Cell membrane</location>
        <topology evidence="1">Multi-pass membrane protein</topology>
    </subcellularLocation>
</comment>
<dbReference type="InterPro" id="IPR003593">
    <property type="entry name" value="AAA+_ATPase"/>
</dbReference>
<keyword evidence="4" id="KW-0547">Nucleotide-binding</keyword>
<dbReference type="Pfam" id="PF00005">
    <property type="entry name" value="ABC_tran"/>
    <property type="match status" value="1"/>
</dbReference>
<dbReference type="GO" id="GO:0005524">
    <property type="term" value="F:ATP binding"/>
    <property type="evidence" value="ECO:0007669"/>
    <property type="project" value="UniProtKB-KW"/>
</dbReference>
<dbReference type="PROSITE" id="PS50893">
    <property type="entry name" value="ABC_TRANSPORTER_2"/>
    <property type="match status" value="1"/>
</dbReference>
<dbReference type="PROSITE" id="PS50929">
    <property type="entry name" value="ABC_TM1F"/>
    <property type="match status" value="1"/>
</dbReference>
<dbReference type="InterPro" id="IPR003439">
    <property type="entry name" value="ABC_transporter-like_ATP-bd"/>
</dbReference>
<evidence type="ECO:0008006" key="13">
    <source>
        <dbReference type="Google" id="ProtNLM"/>
    </source>
</evidence>
<dbReference type="InterPro" id="IPR011527">
    <property type="entry name" value="ABC1_TM_dom"/>
</dbReference>
<dbReference type="GO" id="GO:0005886">
    <property type="term" value="C:plasma membrane"/>
    <property type="evidence" value="ECO:0007669"/>
    <property type="project" value="UniProtKB-SubCell"/>
</dbReference>
<evidence type="ECO:0000313" key="11">
    <source>
        <dbReference type="EMBL" id="CDZ77960.1"/>
    </source>
</evidence>
<proteinExistence type="predicted"/>
<dbReference type="Proteomes" id="UP000044071">
    <property type="component" value="Unassembled WGS sequence"/>
</dbReference>
<sequence>MSKKLNIIDFHEEEQEQTPEVPKSSWRNTLDLMTGYFIKSDQKFFAWLQLIGIILCVVGIVGLMLALTWWSAGFWAVLGAKVLAPFLMSMVEFTILVGALVGLHVLKNYLIGNLSVSWREWLTKNIINQLFDSENNYLELKRTYPEIDNIGERIQDGAKSFVELTLRLVTDFIRSALSLGLFAGTLWVVGGSLAIGMNIVIPGYLVWVALLIAIVATITTHFLGRSLAETNQQEESTEADLRQDLTVLSKDSEKISVEHAGEHYRESLISKTEDLATISKQKLKTQTKVVAFQNFYGQFSSILPTLLAAPLYFTGLIELAQIMEIGMAFSQVSSSLSWFVEAYEDLSRYRTAIARLTQLQYGLENAKIAPEHKAIVRTEKNKDAIKIKGLTITHPNKSSVDLIFRNLNLKINAGDKVVIKGASGIGKSTIFKAIAGVWKYGEGKITVPAGKTIDVLAQEPTLRKGSLRALLAYPKPARTYTLKKYTEVLRKVGGMEQFIPNLRDSKARDWSELSGGQQQKIALARVLLNKPDWVLLDEATSKLDEESEERVYRALNELKGTTVVSIAHRSTVEKYHSKIAFFSVDKEKTVTVNVKEQLIDQEARLQSC</sequence>
<evidence type="ECO:0000259" key="9">
    <source>
        <dbReference type="PROSITE" id="PS50893"/>
    </source>
</evidence>
<organism evidence="11 12">
    <name type="scientific">Legionella massiliensis</name>
    <dbReference type="NCBI Taxonomy" id="1034943"/>
    <lineage>
        <taxon>Bacteria</taxon>
        <taxon>Pseudomonadati</taxon>
        <taxon>Pseudomonadota</taxon>
        <taxon>Gammaproteobacteria</taxon>
        <taxon>Legionellales</taxon>
        <taxon>Legionellaceae</taxon>
        <taxon>Legionella</taxon>
    </lineage>
</organism>
<reference evidence="11 12" key="1">
    <citation type="submission" date="2014-06" db="EMBL/GenBank/DDBJ databases">
        <authorList>
            <person name="Urmite Genomes Urmite Genomes"/>
        </authorList>
    </citation>
    <scope>NUCLEOTIDE SEQUENCE [LARGE SCALE GENOMIC DNA]</scope>
</reference>
<feature type="domain" description="ABC transmembrane type-1" evidence="10">
    <location>
        <begin position="51"/>
        <end position="348"/>
    </location>
</feature>
<dbReference type="InterPro" id="IPR036640">
    <property type="entry name" value="ABC1_TM_sf"/>
</dbReference>
<dbReference type="OrthoDB" id="9810134at2"/>
<protein>
    <recommendedName>
        <fullName evidence="13">Vitamin B12 transport ATP-binding protein BacA</fullName>
    </recommendedName>
</protein>
<dbReference type="InterPro" id="IPR017871">
    <property type="entry name" value="ABC_transporter-like_CS"/>
</dbReference>
<dbReference type="AlphaFoldDB" id="A0A078KU52"/>
<dbReference type="Gene3D" id="3.40.50.300">
    <property type="entry name" value="P-loop containing nucleotide triphosphate hydrolases"/>
    <property type="match status" value="1"/>
</dbReference>
<keyword evidence="7 8" id="KW-0472">Membrane</keyword>
<dbReference type="SMART" id="SM00382">
    <property type="entry name" value="AAA"/>
    <property type="match status" value="1"/>
</dbReference>
<dbReference type="Pfam" id="PF06472">
    <property type="entry name" value="ABC_membrane_2"/>
    <property type="match status" value="1"/>
</dbReference>
<feature type="transmembrane region" description="Helical" evidence="8">
    <location>
        <begin position="201"/>
        <end position="223"/>
    </location>
</feature>
<dbReference type="PANTHER" id="PTHR11384:SF59">
    <property type="entry name" value="LYSOSOMAL COBALAMIN TRANSPORTER ABCD4"/>
    <property type="match status" value="1"/>
</dbReference>
<dbReference type="SUPFAM" id="SSF90123">
    <property type="entry name" value="ABC transporter transmembrane region"/>
    <property type="match status" value="1"/>
</dbReference>
<dbReference type="SUPFAM" id="SSF52540">
    <property type="entry name" value="P-loop containing nucleoside triphosphate hydrolases"/>
    <property type="match status" value="1"/>
</dbReference>
<evidence type="ECO:0000259" key="10">
    <source>
        <dbReference type="PROSITE" id="PS50929"/>
    </source>
</evidence>
<dbReference type="PROSITE" id="PS00211">
    <property type="entry name" value="ABC_TRANSPORTER_1"/>
    <property type="match status" value="1"/>
</dbReference>
<keyword evidence="12" id="KW-1185">Reference proteome</keyword>
<evidence type="ECO:0000256" key="1">
    <source>
        <dbReference type="ARBA" id="ARBA00004651"/>
    </source>
</evidence>
<evidence type="ECO:0000256" key="7">
    <source>
        <dbReference type="ARBA" id="ARBA00023136"/>
    </source>
</evidence>
<dbReference type="InterPro" id="IPR050835">
    <property type="entry name" value="ABC_transporter_sub-D"/>
</dbReference>
<evidence type="ECO:0000256" key="5">
    <source>
        <dbReference type="ARBA" id="ARBA00022840"/>
    </source>
</evidence>
<evidence type="ECO:0000256" key="4">
    <source>
        <dbReference type="ARBA" id="ARBA00022741"/>
    </source>
</evidence>
<keyword evidence="5" id="KW-0067">ATP-binding</keyword>
<accession>A0A078KU52</accession>
<evidence type="ECO:0000256" key="2">
    <source>
        <dbReference type="ARBA" id="ARBA00022448"/>
    </source>
</evidence>
<evidence type="ECO:0000313" key="12">
    <source>
        <dbReference type="Proteomes" id="UP000044071"/>
    </source>
</evidence>
<feature type="domain" description="ABC transporter" evidence="9">
    <location>
        <begin position="385"/>
        <end position="606"/>
    </location>
</feature>
<dbReference type="InterPro" id="IPR027417">
    <property type="entry name" value="P-loop_NTPase"/>
</dbReference>
<keyword evidence="3 8" id="KW-0812">Transmembrane</keyword>
<evidence type="ECO:0000256" key="6">
    <source>
        <dbReference type="ARBA" id="ARBA00022989"/>
    </source>
</evidence>
<dbReference type="STRING" id="1034943.BN59_02256"/>
<feature type="transmembrane region" description="Helical" evidence="8">
    <location>
        <begin position="176"/>
        <end position="195"/>
    </location>
</feature>
<gene>
    <name evidence="11" type="primary">yddA</name>
    <name evidence="11" type="ORF">BN59_02256</name>
</gene>
<dbReference type="GO" id="GO:0140359">
    <property type="term" value="F:ABC-type transporter activity"/>
    <property type="evidence" value="ECO:0007669"/>
    <property type="project" value="InterPro"/>
</dbReference>
<keyword evidence="2" id="KW-0813">Transport</keyword>
<dbReference type="eggNOG" id="COG4178">
    <property type="taxonomic scope" value="Bacteria"/>
</dbReference>